<reference evidence="1" key="1">
    <citation type="journal article" date="2023" name="bioRxiv">
        <title>Improved chromosome-level genome assembly for marigold (Tagetes erecta).</title>
        <authorList>
            <person name="Jiang F."/>
            <person name="Yuan L."/>
            <person name="Wang S."/>
            <person name="Wang H."/>
            <person name="Xu D."/>
            <person name="Wang A."/>
            <person name="Fan W."/>
        </authorList>
    </citation>
    <scope>NUCLEOTIDE SEQUENCE</scope>
    <source>
        <strain evidence="1">WSJ</strain>
        <tissue evidence="1">Leaf</tissue>
    </source>
</reference>
<dbReference type="Proteomes" id="UP001229421">
    <property type="component" value="Unassembled WGS sequence"/>
</dbReference>
<evidence type="ECO:0000313" key="1">
    <source>
        <dbReference type="EMBL" id="KAK1413816.1"/>
    </source>
</evidence>
<dbReference type="EMBL" id="JAUHHV010000008">
    <property type="protein sequence ID" value="KAK1413816.1"/>
    <property type="molecule type" value="Genomic_DNA"/>
</dbReference>
<sequence>MMLFRFNRGFVYIVQSICLHSWIFNLIYIYTDSQTIYKAHTRLKLHHSFIFKFLQIKHEKGCYPICKPVHIKTAFRSKLCCKFDCVSGFLMLNLYIIAIASANNRTSWVVISKDNDINVLRSLSPRVSTFNHKFVLSINCALLLHFAFKYRLKYNGLCTILMLENCMLSLQYIKSYFSLFR</sequence>
<comment type="caution">
    <text evidence="1">The sequence shown here is derived from an EMBL/GenBank/DDBJ whole genome shotgun (WGS) entry which is preliminary data.</text>
</comment>
<organism evidence="1 2">
    <name type="scientific">Tagetes erecta</name>
    <name type="common">African marigold</name>
    <dbReference type="NCBI Taxonomy" id="13708"/>
    <lineage>
        <taxon>Eukaryota</taxon>
        <taxon>Viridiplantae</taxon>
        <taxon>Streptophyta</taxon>
        <taxon>Embryophyta</taxon>
        <taxon>Tracheophyta</taxon>
        <taxon>Spermatophyta</taxon>
        <taxon>Magnoliopsida</taxon>
        <taxon>eudicotyledons</taxon>
        <taxon>Gunneridae</taxon>
        <taxon>Pentapetalae</taxon>
        <taxon>asterids</taxon>
        <taxon>campanulids</taxon>
        <taxon>Asterales</taxon>
        <taxon>Asteraceae</taxon>
        <taxon>Asteroideae</taxon>
        <taxon>Heliantheae alliance</taxon>
        <taxon>Tageteae</taxon>
        <taxon>Tagetes</taxon>
    </lineage>
</organism>
<dbReference type="AlphaFoldDB" id="A0AAD8K3Q4"/>
<name>A0AAD8K3Q4_TARER</name>
<accession>A0AAD8K3Q4</accession>
<proteinExistence type="predicted"/>
<protein>
    <submittedName>
        <fullName evidence="1">Uncharacterized protein</fullName>
    </submittedName>
</protein>
<keyword evidence="2" id="KW-1185">Reference proteome</keyword>
<gene>
    <name evidence="1" type="ORF">QVD17_29552</name>
</gene>
<evidence type="ECO:0000313" key="2">
    <source>
        <dbReference type="Proteomes" id="UP001229421"/>
    </source>
</evidence>